<dbReference type="GeneID" id="41589517"/>
<sequence>MSSRSVLDIYNSMATKFSKNQYTPALAAAELASLIITYVAGMGIAIFKMPLLGAPITAHIYAAAFDVIFAIALYGSSTRAGNLPLRILSVLDIFSVLGAAFMGLFFFGGFSTPTYALGMGTGFIFTIVFTSAILFYSLRR</sequence>
<proteinExistence type="predicted"/>
<evidence type="ECO:0000313" key="3">
    <source>
        <dbReference type="Proteomes" id="UP000193404"/>
    </source>
</evidence>
<organism evidence="2 3">
    <name type="scientific">Acidianus manzaensis</name>
    <dbReference type="NCBI Taxonomy" id="282676"/>
    <lineage>
        <taxon>Archaea</taxon>
        <taxon>Thermoproteota</taxon>
        <taxon>Thermoprotei</taxon>
        <taxon>Sulfolobales</taxon>
        <taxon>Sulfolobaceae</taxon>
        <taxon>Acidianus</taxon>
    </lineage>
</organism>
<feature type="transmembrane region" description="Helical" evidence="1">
    <location>
        <begin position="115"/>
        <end position="138"/>
    </location>
</feature>
<dbReference type="AlphaFoldDB" id="A0A1W6JX14"/>
<gene>
    <name evidence="2" type="ORF">B6F84_01320</name>
</gene>
<name>A0A1W6JX14_9CREN</name>
<dbReference type="RefSeq" id="WP_148690547.1">
    <property type="nucleotide sequence ID" value="NZ_CP020477.1"/>
</dbReference>
<dbReference type="OrthoDB" id="37174at2157"/>
<dbReference type="Proteomes" id="UP000193404">
    <property type="component" value="Chromosome"/>
</dbReference>
<feature type="transmembrane region" description="Helical" evidence="1">
    <location>
        <begin position="58"/>
        <end position="75"/>
    </location>
</feature>
<keyword evidence="1" id="KW-0812">Transmembrane</keyword>
<dbReference type="EMBL" id="CP020477">
    <property type="protein sequence ID" value="ARM74795.1"/>
    <property type="molecule type" value="Genomic_DNA"/>
</dbReference>
<feature type="transmembrane region" description="Helical" evidence="1">
    <location>
        <begin position="21"/>
        <end position="46"/>
    </location>
</feature>
<keyword evidence="3" id="KW-1185">Reference proteome</keyword>
<feature type="transmembrane region" description="Helical" evidence="1">
    <location>
        <begin position="87"/>
        <end position="109"/>
    </location>
</feature>
<keyword evidence="1" id="KW-1133">Transmembrane helix</keyword>
<accession>A0A1W6JX14</accession>
<evidence type="ECO:0000256" key="1">
    <source>
        <dbReference type="SAM" id="Phobius"/>
    </source>
</evidence>
<protein>
    <submittedName>
        <fullName evidence="2">Uncharacterized protein</fullName>
    </submittedName>
</protein>
<keyword evidence="1" id="KW-0472">Membrane</keyword>
<dbReference type="KEGG" id="aman:B6F84_01320"/>
<reference evidence="2 3" key="1">
    <citation type="submission" date="2017-03" db="EMBL/GenBank/DDBJ databases">
        <title>Sulfur activation and transportation mechanism of thermophilic Archaea Acidianus manzaensis YN-25.</title>
        <authorList>
            <person name="Ma Y."/>
            <person name="Yang Y."/>
            <person name="Xia J."/>
        </authorList>
    </citation>
    <scope>NUCLEOTIDE SEQUENCE [LARGE SCALE GENOMIC DNA]</scope>
    <source>
        <strain evidence="2 3">YN-25</strain>
    </source>
</reference>
<evidence type="ECO:0000313" key="2">
    <source>
        <dbReference type="EMBL" id="ARM74795.1"/>
    </source>
</evidence>
<dbReference type="STRING" id="282676.B6F84_01320"/>